<proteinExistence type="predicted"/>
<gene>
    <name evidence="2" type="ORF">KSF_063720</name>
</gene>
<dbReference type="EMBL" id="BNJK01000001">
    <property type="protein sequence ID" value="GHO96324.1"/>
    <property type="molecule type" value="Genomic_DNA"/>
</dbReference>
<feature type="transmembrane region" description="Helical" evidence="1">
    <location>
        <begin position="7"/>
        <end position="27"/>
    </location>
</feature>
<organism evidence="2 3">
    <name type="scientific">Reticulibacter mediterranei</name>
    <dbReference type="NCBI Taxonomy" id="2778369"/>
    <lineage>
        <taxon>Bacteria</taxon>
        <taxon>Bacillati</taxon>
        <taxon>Chloroflexota</taxon>
        <taxon>Ktedonobacteria</taxon>
        <taxon>Ktedonobacterales</taxon>
        <taxon>Reticulibacteraceae</taxon>
        <taxon>Reticulibacter</taxon>
    </lineage>
</organism>
<feature type="transmembrane region" description="Helical" evidence="1">
    <location>
        <begin position="72"/>
        <end position="91"/>
    </location>
</feature>
<dbReference type="Pfam" id="PF14325">
    <property type="entry name" value="DUF4383"/>
    <property type="match status" value="1"/>
</dbReference>
<protein>
    <recommendedName>
        <fullName evidence="4">DUF4383 domain-containing protein</fullName>
    </recommendedName>
</protein>
<keyword evidence="1" id="KW-0812">Transmembrane</keyword>
<accession>A0A8J3N2Q1</accession>
<comment type="caution">
    <text evidence="2">The sequence shown here is derived from an EMBL/GenBank/DDBJ whole genome shotgun (WGS) entry which is preliminary data.</text>
</comment>
<evidence type="ECO:0000256" key="1">
    <source>
        <dbReference type="SAM" id="Phobius"/>
    </source>
</evidence>
<dbReference type="Proteomes" id="UP000597444">
    <property type="component" value="Unassembled WGS sequence"/>
</dbReference>
<evidence type="ECO:0008006" key="4">
    <source>
        <dbReference type="Google" id="ProtNLM"/>
    </source>
</evidence>
<keyword evidence="3" id="KW-1185">Reference proteome</keyword>
<dbReference type="AlphaFoldDB" id="A0A8J3N2Q1"/>
<keyword evidence="1" id="KW-0472">Membrane</keyword>
<feature type="transmembrane region" description="Helical" evidence="1">
    <location>
        <begin position="47"/>
        <end position="65"/>
    </location>
</feature>
<reference evidence="2" key="1">
    <citation type="submission" date="2020-10" db="EMBL/GenBank/DDBJ databases">
        <title>Taxonomic study of unclassified bacteria belonging to the class Ktedonobacteria.</title>
        <authorList>
            <person name="Yabe S."/>
            <person name="Wang C.M."/>
            <person name="Zheng Y."/>
            <person name="Sakai Y."/>
            <person name="Cavaletti L."/>
            <person name="Monciardini P."/>
            <person name="Donadio S."/>
        </authorList>
    </citation>
    <scope>NUCLEOTIDE SEQUENCE</scope>
    <source>
        <strain evidence="2">ID150040</strain>
    </source>
</reference>
<dbReference type="RefSeq" id="WP_220206961.1">
    <property type="nucleotide sequence ID" value="NZ_BNJK01000001.1"/>
</dbReference>
<evidence type="ECO:0000313" key="3">
    <source>
        <dbReference type="Proteomes" id="UP000597444"/>
    </source>
</evidence>
<evidence type="ECO:0000313" key="2">
    <source>
        <dbReference type="EMBL" id="GHO96324.1"/>
    </source>
</evidence>
<keyword evidence="1" id="KW-1133">Transmembrane helix</keyword>
<name>A0A8J3N2Q1_9CHLR</name>
<sequence length="135" mass="14783">MEWTTNRVIALIIGVVFTIIGIVGLFVTSSMRVGSLMGFDVDIVHNLIHLITGLMALASVFLGWFRRFNQVFGIIYLLLGLSGLIYPGLYFNHLLMGITHVNAADHVLHLVVGVVAAGVGFFARDYTTSRATPTF</sequence>
<feature type="transmembrane region" description="Helical" evidence="1">
    <location>
        <begin position="103"/>
        <end position="123"/>
    </location>
</feature>